<dbReference type="InterPro" id="IPR005144">
    <property type="entry name" value="ATP-cone_dom"/>
</dbReference>
<protein>
    <recommendedName>
        <fullName evidence="4">ATP-cone domain-containing protein</fullName>
    </recommendedName>
</protein>
<organism evidence="5 6">
    <name type="scientific">Anaerococcus hydrogenalis</name>
    <dbReference type="NCBI Taxonomy" id="33029"/>
    <lineage>
        <taxon>Bacteria</taxon>
        <taxon>Bacillati</taxon>
        <taxon>Bacillota</taxon>
        <taxon>Tissierellia</taxon>
        <taxon>Tissierellales</taxon>
        <taxon>Peptoniphilaceae</taxon>
        <taxon>Anaerococcus</taxon>
    </lineage>
</organism>
<gene>
    <name evidence="5" type="ORF">CJ192_00075</name>
</gene>
<evidence type="ECO:0000256" key="3">
    <source>
        <dbReference type="PROSITE-ProRule" id="PRU00492"/>
    </source>
</evidence>
<name>A0A2N6UK54_9FIRM</name>
<dbReference type="Pfam" id="PF03477">
    <property type="entry name" value="ATP-cone"/>
    <property type="match status" value="1"/>
</dbReference>
<feature type="domain" description="ATP-cone" evidence="4">
    <location>
        <begin position="42"/>
        <end position="130"/>
    </location>
</feature>
<proteinExistence type="predicted"/>
<keyword evidence="2 3" id="KW-0067">ATP-binding</keyword>
<dbReference type="EMBL" id="PNHP01000001">
    <property type="protein sequence ID" value="PMC82166.1"/>
    <property type="molecule type" value="Genomic_DNA"/>
</dbReference>
<evidence type="ECO:0000256" key="1">
    <source>
        <dbReference type="ARBA" id="ARBA00022741"/>
    </source>
</evidence>
<comment type="caution">
    <text evidence="5">The sequence shown here is derived from an EMBL/GenBank/DDBJ whole genome shotgun (WGS) entry which is preliminary data.</text>
</comment>
<dbReference type="PROSITE" id="PS51161">
    <property type="entry name" value="ATP_CONE"/>
    <property type="match status" value="1"/>
</dbReference>
<dbReference type="AlphaFoldDB" id="A0A2N6UK54"/>
<dbReference type="RefSeq" id="WP_102197295.1">
    <property type="nucleotide sequence ID" value="NZ_CAUPDS010000010.1"/>
</dbReference>
<reference evidence="5 6" key="1">
    <citation type="submission" date="2017-09" db="EMBL/GenBank/DDBJ databases">
        <title>Bacterial strain isolated from the female urinary microbiota.</title>
        <authorList>
            <person name="Thomas-White K."/>
            <person name="Kumar N."/>
            <person name="Forster S."/>
            <person name="Putonti C."/>
            <person name="Lawley T."/>
            <person name="Wolfe A.J."/>
        </authorList>
    </citation>
    <scope>NUCLEOTIDE SEQUENCE [LARGE SCALE GENOMIC DNA]</scope>
    <source>
        <strain evidence="5 6">UMB0204</strain>
    </source>
</reference>
<accession>A0A2N6UK54</accession>
<evidence type="ECO:0000313" key="5">
    <source>
        <dbReference type="EMBL" id="PMC82166.1"/>
    </source>
</evidence>
<sequence length="130" mass="15192">MLDLTKLIVEYYQGKNLSIEEIADQMDRAKVEVIENFLDNKLYVKKRNGKIELFDVEKISRSIKNAARDGNIELNTSDVSILKNDLEKIIKKNHHRILPTATIKEYVENILEEDGYKKVLESYTSYIRSK</sequence>
<evidence type="ECO:0000256" key="2">
    <source>
        <dbReference type="ARBA" id="ARBA00022840"/>
    </source>
</evidence>
<evidence type="ECO:0000313" key="6">
    <source>
        <dbReference type="Proteomes" id="UP000235658"/>
    </source>
</evidence>
<dbReference type="Proteomes" id="UP000235658">
    <property type="component" value="Unassembled WGS sequence"/>
</dbReference>
<dbReference type="GO" id="GO:0005524">
    <property type="term" value="F:ATP binding"/>
    <property type="evidence" value="ECO:0007669"/>
    <property type="project" value="UniProtKB-UniRule"/>
</dbReference>
<evidence type="ECO:0000259" key="4">
    <source>
        <dbReference type="PROSITE" id="PS51161"/>
    </source>
</evidence>
<keyword evidence="1 3" id="KW-0547">Nucleotide-binding</keyword>
<dbReference type="GeneID" id="84577572"/>